<dbReference type="RefSeq" id="WP_156089799.1">
    <property type="nucleotide sequence ID" value="NZ_CP073767.1"/>
</dbReference>
<evidence type="ECO:0000256" key="2">
    <source>
        <dbReference type="ARBA" id="ARBA00022448"/>
    </source>
</evidence>
<evidence type="ECO:0000313" key="7">
    <source>
        <dbReference type="EMBL" id="UWZ58239.1"/>
    </source>
</evidence>
<keyword evidence="3" id="KW-0547">Nucleotide-binding</keyword>
<proteinExistence type="inferred from homology"/>
<dbReference type="InterPro" id="IPR003439">
    <property type="entry name" value="ABC_transporter-like_ATP-bd"/>
</dbReference>
<dbReference type="InterPro" id="IPR050319">
    <property type="entry name" value="ABC_transp_ATP-bind"/>
</dbReference>
<feature type="region of interest" description="Disordered" evidence="5">
    <location>
        <begin position="1"/>
        <end position="40"/>
    </location>
</feature>
<dbReference type="GO" id="GO:0005524">
    <property type="term" value="F:ATP binding"/>
    <property type="evidence" value="ECO:0007669"/>
    <property type="project" value="UniProtKB-KW"/>
</dbReference>
<dbReference type="Pfam" id="PF00005">
    <property type="entry name" value="ABC_tran"/>
    <property type="match status" value="1"/>
</dbReference>
<accession>A0A9Q9MIS6</accession>
<dbReference type="AlphaFoldDB" id="A0A9Q9MIS6"/>
<dbReference type="SUPFAM" id="SSF52540">
    <property type="entry name" value="P-loop containing nucleoside triphosphate hydrolases"/>
    <property type="match status" value="1"/>
</dbReference>
<evidence type="ECO:0000256" key="1">
    <source>
        <dbReference type="ARBA" id="ARBA00005417"/>
    </source>
</evidence>
<evidence type="ECO:0000256" key="3">
    <source>
        <dbReference type="ARBA" id="ARBA00022741"/>
    </source>
</evidence>
<evidence type="ECO:0000259" key="6">
    <source>
        <dbReference type="PROSITE" id="PS50893"/>
    </source>
</evidence>
<dbReference type="PANTHER" id="PTHR43776:SF7">
    <property type="entry name" value="D,D-DIPEPTIDE TRANSPORT ATP-BINDING PROTEIN DDPF-RELATED"/>
    <property type="match status" value="1"/>
</dbReference>
<dbReference type="SMART" id="SM00382">
    <property type="entry name" value="AAA"/>
    <property type="match status" value="1"/>
</dbReference>
<reference evidence="7" key="1">
    <citation type="submission" date="2021-04" db="EMBL/GenBank/DDBJ databases">
        <title>Dactylosporangium aurantiacum NRRL B-8018 full assembly.</title>
        <authorList>
            <person name="Hartkoorn R.C."/>
            <person name="Beaudoing E."/>
            <person name="Hot D."/>
        </authorList>
    </citation>
    <scope>NUCLEOTIDE SEQUENCE</scope>
    <source>
        <strain evidence="7">NRRL B-8018</strain>
    </source>
</reference>
<dbReference type="OrthoDB" id="3504674at2"/>
<dbReference type="GO" id="GO:0055085">
    <property type="term" value="P:transmembrane transport"/>
    <property type="evidence" value="ECO:0007669"/>
    <property type="project" value="UniProtKB-ARBA"/>
</dbReference>
<keyword evidence="4 7" id="KW-0067">ATP-binding</keyword>
<sequence length="299" mass="32924">MPDVVHQGMPGGDARHPRALDTTDPTAATDHRHLNRQPDSRTPVLEVDNLVVEHRNRRTGEVFRAVDHVSLRISAGESVAVVGESGSGKTTLAMAATGLGTRGDGDIRLLGHSLSAVGRKQLRRLRPEAQVVFQDPHGSLDPRQSVRSGLRELRSLQPERTAWIEDAELLERVRLEPSILDRYPHQLSGGQAQRVCIARALLMRPRLIVADEPTSGLDVSVQADVLALLKQIRANTGAALLMISHDLAVVRSLCDVVHVMYHGRVVESGPCETVFARPEHDYTRELLAAMPGARWRSRR</sequence>
<feature type="domain" description="ABC transporter" evidence="6">
    <location>
        <begin position="45"/>
        <end position="287"/>
    </location>
</feature>
<comment type="similarity">
    <text evidence="1">Belongs to the ABC transporter superfamily.</text>
</comment>
<dbReference type="PANTHER" id="PTHR43776">
    <property type="entry name" value="TRANSPORT ATP-BINDING PROTEIN"/>
    <property type="match status" value="1"/>
</dbReference>
<keyword evidence="2" id="KW-0813">Transport</keyword>
<dbReference type="InterPro" id="IPR003593">
    <property type="entry name" value="AAA+_ATPase"/>
</dbReference>
<dbReference type="EMBL" id="CP073767">
    <property type="protein sequence ID" value="UWZ58239.1"/>
    <property type="molecule type" value="Genomic_DNA"/>
</dbReference>
<evidence type="ECO:0000256" key="5">
    <source>
        <dbReference type="SAM" id="MobiDB-lite"/>
    </source>
</evidence>
<protein>
    <submittedName>
        <fullName evidence="7">ABC transporter ATP-binding protein</fullName>
    </submittedName>
</protein>
<organism evidence="7 8">
    <name type="scientific">Dactylosporangium aurantiacum</name>
    <dbReference type="NCBI Taxonomy" id="35754"/>
    <lineage>
        <taxon>Bacteria</taxon>
        <taxon>Bacillati</taxon>
        <taxon>Actinomycetota</taxon>
        <taxon>Actinomycetes</taxon>
        <taxon>Micromonosporales</taxon>
        <taxon>Micromonosporaceae</taxon>
        <taxon>Dactylosporangium</taxon>
    </lineage>
</organism>
<evidence type="ECO:0000256" key="4">
    <source>
        <dbReference type="ARBA" id="ARBA00022840"/>
    </source>
</evidence>
<keyword evidence="8" id="KW-1185">Reference proteome</keyword>
<gene>
    <name evidence="7" type="ORF">Daura_19955</name>
</gene>
<dbReference type="PROSITE" id="PS50893">
    <property type="entry name" value="ABC_TRANSPORTER_2"/>
    <property type="match status" value="1"/>
</dbReference>
<dbReference type="KEGG" id="daur:Daura_19955"/>
<name>A0A9Q9MIS6_9ACTN</name>
<dbReference type="GO" id="GO:0016887">
    <property type="term" value="F:ATP hydrolysis activity"/>
    <property type="evidence" value="ECO:0007669"/>
    <property type="project" value="InterPro"/>
</dbReference>
<dbReference type="CDD" id="cd03257">
    <property type="entry name" value="ABC_NikE_OppD_transporters"/>
    <property type="match status" value="1"/>
</dbReference>
<dbReference type="PROSITE" id="PS00211">
    <property type="entry name" value="ABC_TRANSPORTER_1"/>
    <property type="match status" value="1"/>
</dbReference>
<dbReference type="InterPro" id="IPR017871">
    <property type="entry name" value="ABC_transporter-like_CS"/>
</dbReference>
<evidence type="ECO:0000313" key="8">
    <source>
        <dbReference type="Proteomes" id="UP001058003"/>
    </source>
</evidence>
<dbReference type="Proteomes" id="UP001058003">
    <property type="component" value="Chromosome"/>
</dbReference>
<dbReference type="InterPro" id="IPR027417">
    <property type="entry name" value="P-loop_NTPase"/>
</dbReference>
<feature type="compositionally biased region" description="Basic and acidic residues" evidence="5">
    <location>
        <begin position="29"/>
        <end position="39"/>
    </location>
</feature>
<dbReference type="Gene3D" id="3.40.50.300">
    <property type="entry name" value="P-loop containing nucleotide triphosphate hydrolases"/>
    <property type="match status" value="1"/>
</dbReference>